<evidence type="ECO:0000256" key="5">
    <source>
        <dbReference type="ARBA" id="ARBA00023136"/>
    </source>
</evidence>
<evidence type="ECO:0000256" key="3">
    <source>
        <dbReference type="ARBA" id="ARBA00022692"/>
    </source>
</evidence>
<dbReference type="InterPro" id="IPR010432">
    <property type="entry name" value="RDD"/>
</dbReference>
<evidence type="ECO:0000313" key="9">
    <source>
        <dbReference type="Proteomes" id="UP000654304"/>
    </source>
</evidence>
<accession>A0ABR7A3A4</accession>
<gene>
    <name evidence="8" type="ORF">H8K43_06790</name>
</gene>
<keyword evidence="9" id="KW-1185">Reference proteome</keyword>
<keyword evidence="2" id="KW-1003">Cell membrane</keyword>
<dbReference type="PANTHER" id="PTHR36115">
    <property type="entry name" value="PROLINE-RICH ANTIGEN HOMOLOG-RELATED"/>
    <property type="match status" value="1"/>
</dbReference>
<evidence type="ECO:0000256" key="4">
    <source>
        <dbReference type="ARBA" id="ARBA00022989"/>
    </source>
</evidence>
<dbReference type="Proteomes" id="UP000654304">
    <property type="component" value="Unassembled WGS sequence"/>
</dbReference>
<dbReference type="Pfam" id="PF06271">
    <property type="entry name" value="RDD"/>
    <property type="match status" value="1"/>
</dbReference>
<evidence type="ECO:0000313" key="8">
    <source>
        <dbReference type="EMBL" id="MBC3931373.1"/>
    </source>
</evidence>
<comment type="subcellular location">
    <subcellularLocation>
        <location evidence="1">Cell membrane</location>
        <topology evidence="1">Multi-pass membrane protein</topology>
    </subcellularLocation>
</comment>
<reference evidence="8 9" key="1">
    <citation type="submission" date="2020-08" db="EMBL/GenBank/DDBJ databases">
        <title>Novel species isolated from subtropical streams in China.</title>
        <authorList>
            <person name="Lu H."/>
        </authorList>
    </citation>
    <scope>NUCLEOTIDE SEQUENCE [LARGE SCALE GENOMIC DNA]</scope>
    <source>
        <strain evidence="8 9">CY22W</strain>
    </source>
</reference>
<sequence>MSIPILSAPPLRRRAICMVYEAMLLFGIAFVADFLFDVLTQSRHALSLRAGRQAWLFVVFGFYFVYCWTRSGQTLAMQTWRIKVTDDNGGRIPVIKAIVRYCLAWMWFLPAMALVYQFNLKQWPMVIAVTAGAAAWGATALLRPDRQFLHDHLAKTRLLHIPAVKLDSTADQ</sequence>
<dbReference type="PANTHER" id="PTHR36115:SF10">
    <property type="entry name" value="RDD DOMAIN-CONTAINING PROTEIN"/>
    <property type="match status" value="1"/>
</dbReference>
<dbReference type="EMBL" id="JACOGD010000003">
    <property type="protein sequence ID" value="MBC3931373.1"/>
    <property type="molecule type" value="Genomic_DNA"/>
</dbReference>
<dbReference type="RefSeq" id="WP_186903142.1">
    <property type="nucleotide sequence ID" value="NZ_JACOGD010000003.1"/>
</dbReference>
<feature type="transmembrane region" description="Helical" evidence="6">
    <location>
        <begin position="15"/>
        <end position="35"/>
    </location>
</feature>
<organism evidence="8 9">
    <name type="scientific">Undibacterium curvum</name>
    <dbReference type="NCBI Taxonomy" id="2762294"/>
    <lineage>
        <taxon>Bacteria</taxon>
        <taxon>Pseudomonadati</taxon>
        <taxon>Pseudomonadota</taxon>
        <taxon>Betaproteobacteria</taxon>
        <taxon>Burkholderiales</taxon>
        <taxon>Oxalobacteraceae</taxon>
        <taxon>Undibacterium</taxon>
    </lineage>
</organism>
<keyword evidence="5 6" id="KW-0472">Membrane</keyword>
<evidence type="ECO:0000256" key="2">
    <source>
        <dbReference type="ARBA" id="ARBA00022475"/>
    </source>
</evidence>
<feature type="domain" description="RDD" evidence="7">
    <location>
        <begin position="9"/>
        <end position="155"/>
    </location>
</feature>
<feature type="transmembrane region" description="Helical" evidence="6">
    <location>
        <begin position="97"/>
        <end position="116"/>
    </location>
</feature>
<dbReference type="InterPro" id="IPR051791">
    <property type="entry name" value="Pra-immunoreactive"/>
</dbReference>
<proteinExistence type="predicted"/>
<comment type="caution">
    <text evidence="8">The sequence shown here is derived from an EMBL/GenBank/DDBJ whole genome shotgun (WGS) entry which is preliminary data.</text>
</comment>
<evidence type="ECO:0000256" key="6">
    <source>
        <dbReference type="SAM" id="Phobius"/>
    </source>
</evidence>
<keyword evidence="4 6" id="KW-1133">Transmembrane helix</keyword>
<feature type="transmembrane region" description="Helical" evidence="6">
    <location>
        <begin position="122"/>
        <end position="142"/>
    </location>
</feature>
<keyword evidence="3 6" id="KW-0812">Transmembrane</keyword>
<evidence type="ECO:0000259" key="7">
    <source>
        <dbReference type="Pfam" id="PF06271"/>
    </source>
</evidence>
<evidence type="ECO:0000256" key="1">
    <source>
        <dbReference type="ARBA" id="ARBA00004651"/>
    </source>
</evidence>
<protein>
    <submittedName>
        <fullName evidence="8">RDD family protein</fullName>
    </submittedName>
</protein>
<name>A0ABR7A3A4_9BURK</name>
<feature type="transmembrane region" description="Helical" evidence="6">
    <location>
        <begin position="55"/>
        <end position="76"/>
    </location>
</feature>